<comment type="caution">
    <text evidence="1">The sequence shown here is derived from an EMBL/GenBank/DDBJ whole genome shotgun (WGS) entry which is preliminary data.</text>
</comment>
<proteinExistence type="predicted"/>
<name>A0A8J2SDD4_9CRUS</name>
<evidence type="ECO:0000313" key="1">
    <source>
        <dbReference type="EMBL" id="CAH0113450.1"/>
    </source>
</evidence>
<keyword evidence="2" id="KW-1185">Reference proteome</keyword>
<organism evidence="1 2">
    <name type="scientific">Daphnia galeata</name>
    <dbReference type="NCBI Taxonomy" id="27404"/>
    <lineage>
        <taxon>Eukaryota</taxon>
        <taxon>Metazoa</taxon>
        <taxon>Ecdysozoa</taxon>
        <taxon>Arthropoda</taxon>
        <taxon>Crustacea</taxon>
        <taxon>Branchiopoda</taxon>
        <taxon>Diplostraca</taxon>
        <taxon>Cladocera</taxon>
        <taxon>Anomopoda</taxon>
        <taxon>Daphniidae</taxon>
        <taxon>Daphnia</taxon>
    </lineage>
</organism>
<gene>
    <name evidence="1" type="ORF">DGAL_LOCUS17346</name>
</gene>
<reference evidence="1" key="1">
    <citation type="submission" date="2021-11" db="EMBL/GenBank/DDBJ databases">
        <authorList>
            <person name="Schell T."/>
        </authorList>
    </citation>
    <scope>NUCLEOTIDE SEQUENCE</scope>
    <source>
        <strain evidence="1">M5</strain>
    </source>
</reference>
<dbReference type="EMBL" id="CAKKLH010000339">
    <property type="protein sequence ID" value="CAH0113450.1"/>
    <property type="molecule type" value="Genomic_DNA"/>
</dbReference>
<dbReference type="Proteomes" id="UP000789390">
    <property type="component" value="Unassembled WGS sequence"/>
</dbReference>
<evidence type="ECO:0000313" key="2">
    <source>
        <dbReference type="Proteomes" id="UP000789390"/>
    </source>
</evidence>
<dbReference type="AlphaFoldDB" id="A0A8J2SDD4"/>
<protein>
    <submittedName>
        <fullName evidence="1">Uncharacterized protein</fullName>
    </submittedName>
</protein>
<sequence>MASPELSEGVLSNSVSSIRIDSNLVPTKRLKLPGQFFEFLGDVPVKNTGFYKCTFPNCIMKKDKDGCRITTPPKNLMMRLFGRRPVCRRKRNEKNCLKVYVLHLHSTEKPGFQQLVSRLVPNPKLHWPTFFTELLESKYIHCRQMLCCELAKTDASTTVDAWTSRRRIYLGETVH</sequence>
<accession>A0A8J2SDD4</accession>